<dbReference type="Gene3D" id="3.40.190.10">
    <property type="entry name" value="Periplasmic binding protein-like II"/>
    <property type="match status" value="2"/>
</dbReference>
<evidence type="ECO:0000256" key="3">
    <source>
        <dbReference type="ARBA" id="ARBA00022448"/>
    </source>
</evidence>
<dbReference type="InterPro" id="IPR006061">
    <property type="entry name" value="SBP_1_CS"/>
</dbReference>
<dbReference type="PANTHER" id="PTHR43649:SF31">
    <property type="entry name" value="SN-GLYCEROL-3-PHOSPHATE-BINDING PERIPLASMIC PROTEIN UGPB"/>
    <property type="match status" value="1"/>
</dbReference>
<evidence type="ECO:0000313" key="8">
    <source>
        <dbReference type="Proteomes" id="UP000053681"/>
    </source>
</evidence>
<keyword evidence="8" id="KW-1185">Reference proteome</keyword>
<keyword evidence="4 6" id="KW-0732">Signal</keyword>
<feature type="signal peptide" evidence="6">
    <location>
        <begin position="1"/>
        <end position="25"/>
    </location>
</feature>
<evidence type="ECO:0000256" key="6">
    <source>
        <dbReference type="SAM" id="SignalP"/>
    </source>
</evidence>
<feature type="chain" id="PRO_5039419097" evidence="6">
    <location>
        <begin position="26"/>
        <end position="446"/>
    </location>
</feature>
<proteinExistence type="inferred from homology"/>
<evidence type="ECO:0000256" key="2">
    <source>
        <dbReference type="ARBA" id="ARBA00008520"/>
    </source>
</evidence>
<sequence>MKKWLAILSACMLMLVAACSNSSSGSEVQETKKTEDGKTEVVFWHAMSGDLEKVLNTMVDDYNKSQDEVEVKPMFQGTYEESLTKFNTVAGTKDAPAVMQTFEVGTKYMIDSGKIQPVQKFIDEENYDTSQWEQNISSYYQVDSEQYSMPFNSSTPVLVYNKDAFKEAGLDPEKAPTTYDELQKAAEKLTKKKGNQTTQYGFSILNYGWFFEELVAAQGGLYVDNENGRNGNAEKAVFNGKEGLNAFNLISDMYNDGTFYNVGQNWDDIRAAFQSKKVAMFLDSSAGVKTLIDNAPFEVGVAYLPVPKEEDRQGVIIGGASLWMSNGISEETQKATWDFMKYLATPEAQAKWHVETGYFAINPKAYEQDIVKKEWEKYPQLKVTVDQLSQTKPSPATQGALISVFPESRQKIVSGMESLYQGVKPQEALDRAAEETNRSLEAANQK</sequence>
<dbReference type="Proteomes" id="UP000053681">
    <property type="component" value="Unassembled WGS sequence"/>
</dbReference>
<dbReference type="GO" id="GO:0055085">
    <property type="term" value="P:transmembrane transport"/>
    <property type="evidence" value="ECO:0007669"/>
    <property type="project" value="InterPro"/>
</dbReference>
<evidence type="ECO:0000256" key="5">
    <source>
        <dbReference type="ARBA" id="ARBA00022764"/>
    </source>
</evidence>
<dbReference type="AlphaFoldDB" id="A0A0V8JPE0"/>
<accession>A0A0V8JPE0</accession>
<dbReference type="GO" id="GO:0030313">
    <property type="term" value="C:cell envelope"/>
    <property type="evidence" value="ECO:0007669"/>
    <property type="project" value="UniProtKB-SubCell"/>
</dbReference>
<protein>
    <submittedName>
        <fullName evidence="7">Glycerol-3-phosphate ABC transporter substrate-binding protein</fullName>
    </submittedName>
</protein>
<dbReference type="PROSITE" id="PS51257">
    <property type="entry name" value="PROKAR_LIPOPROTEIN"/>
    <property type="match status" value="1"/>
</dbReference>
<dbReference type="InterPro" id="IPR050490">
    <property type="entry name" value="Bact_solute-bd_prot1"/>
</dbReference>
<evidence type="ECO:0000256" key="4">
    <source>
        <dbReference type="ARBA" id="ARBA00022729"/>
    </source>
</evidence>
<dbReference type="PROSITE" id="PS01037">
    <property type="entry name" value="SBP_BACTERIAL_1"/>
    <property type="match status" value="1"/>
</dbReference>
<name>A0A0V8JPE0_9BACI</name>
<dbReference type="EMBL" id="LNQP01000016">
    <property type="protein sequence ID" value="KSU88733.1"/>
    <property type="molecule type" value="Genomic_DNA"/>
</dbReference>
<gene>
    <name evidence="7" type="ORF">AS180_06210</name>
</gene>
<reference evidence="7 8" key="1">
    <citation type="submission" date="2015-11" db="EMBL/GenBank/DDBJ databases">
        <title>Bacillus caseinolyticus sp nov.</title>
        <authorList>
            <person name="Dastager S.G."/>
            <person name="Mawlankar R."/>
        </authorList>
    </citation>
    <scope>NUCLEOTIDE SEQUENCE [LARGE SCALE GENOMIC DNA]</scope>
    <source>
        <strain evidence="7 8">SGD-V-76</strain>
    </source>
</reference>
<dbReference type="PANTHER" id="PTHR43649">
    <property type="entry name" value="ARABINOSE-BINDING PROTEIN-RELATED"/>
    <property type="match status" value="1"/>
</dbReference>
<comment type="subcellular location">
    <subcellularLocation>
        <location evidence="1">Cell envelope</location>
    </subcellularLocation>
</comment>
<comment type="similarity">
    <text evidence="2">Belongs to the bacterial solute-binding protein 1 family.</text>
</comment>
<dbReference type="RefSeq" id="WP_062686553.1">
    <property type="nucleotide sequence ID" value="NZ_KQ758635.1"/>
</dbReference>
<keyword evidence="3" id="KW-0813">Transport</keyword>
<dbReference type="CDD" id="cd14748">
    <property type="entry name" value="PBP2_UgpB"/>
    <property type="match status" value="1"/>
</dbReference>
<keyword evidence="5" id="KW-0574">Periplasm</keyword>
<comment type="caution">
    <text evidence="7">The sequence shown here is derived from an EMBL/GenBank/DDBJ whole genome shotgun (WGS) entry which is preliminary data.</text>
</comment>
<evidence type="ECO:0000256" key="1">
    <source>
        <dbReference type="ARBA" id="ARBA00004196"/>
    </source>
</evidence>
<evidence type="ECO:0000313" key="7">
    <source>
        <dbReference type="EMBL" id="KSU88733.1"/>
    </source>
</evidence>
<dbReference type="InterPro" id="IPR006059">
    <property type="entry name" value="SBP"/>
</dbReference>
<dbReference type="Pfam" id="PF13416">
    <property type="entry name" value="SBP_bac_8"/>
    <property type="match status" value="1"/>
</dbReference>
<dbReference type="SUPFAM" id="SSF53850">
    <property type="entry name" value="Periplasmic binding protein-like II"/>
    <property type="match status" value="1"/>
</dbReference>
<organism evidence="7 8">
    <name type="scientific">Priestia veravalensis</name>
    <dbReference type="NCBI Taxonomy" id="1414648"/>
    <lineage>
        <taxon>Bacteria</taxon>
        <taxon>Bacillati</taxon>
        <taxon>Bacillota</taxon>
        <taxon>Bacilli</taxon>
        <taxon>Bacillales</taxon>
        <taxon>Bacillaceae</taxon>
        <taxon>Priestia</taxon>
    </lineage>
</organism>